<organism>
    <name type="scientific">Ixodes scapularis</name>
    <name type="common">Black-legged tick</name>
    <name type="synonym">Deer tick</name>
    <dbReference type="NCBI Taxonomy" id="6945"/>
    <lineage>
        <taxon>Eukaryota</taxon>
        <taxon>Metazoa</taxon>
        <taxon>Ecdysozoa</taxon>
        <taxon>Arthropoda</taxon>
        <taxon>Chelicerata</taxon>
        <taxon>Arachnida</taxon>
        <taxon>Acari</taxon>
        <taxon>Parasitiformes</taxon>
        <taxon>Ixodida</taxon>
        <taxon>Ixodoidea</taxon>
        <taxon>Ixodidae</taxon>
        <taxon>Ixodinae</taxon>
        <taxon>Ixodes</taxon>
    </lineage>
</organism>
<dbReference type="VEuPathDB" id="VectorBase:ISCW004703"/>
<dbReference type="GO" id="GO:0012505">
    <property type="term" value="C:endomembrane system"/>
    <property type="evidence" value="ECO:0007669"/>
    <property type="project" value="UniProtKB-SubCell"/>
</dbReference>
<evidence type="ECO:0000256" key="3">
    <source>
        <dbReference type="ARBA" id="ARBA00022692"/>
    </source>
</evidence>
<dbReference type="AlphaFoldDB" id="B7PGB0"/>
<keyword evidence="9" id="KW-1185">Reference proteome</keyword>
<accession>B7PGB0</accession>
<reference evidence="8" key="2">
    <citation type="submission" date="2020-05" db="UniProtKB">
        <authorList>
            <consortium name="EnsemblMetazoa"/>
        </authorList>
    </citation>
    <scope>IDENTIFICATION</scope>
    <source>
        <strain evidence="8">wikel</strain>
    </source>
</reference>
<feature type="transmembrane region" description="Helical" evidence="6">
    <location>
        <begin position="88"/>
        <end position="112"/>
    </location>
</feature>
<evidence type="ECO:0000256" key="4">
    <source>
        <dbReference type="ARBA" id="ARBA00022989"/>
    </source>
</evidence>
<evidence type="ECO:0000256" key="6">
    <source>
        <dbReference type="SAM" id="Phobius"/>
    </source>
</evidence>
<dbReference type="EnsemblMetazoa" id="ISCW004703-RA">
    <property type="protein sequence ID" value="ISCW004703-PA"/>
    <property type="gene ID" value="ISCW004703"/>
</dbReference>
<dbReference type="PANTHER" id="PTHR10981">
    <property type="entry name" value="BATTENIN"/>
    <property type="match status" value="1"/>
</dbReference>
<keyword evidence="5 6" id="KW-0472">Membrane</keyword>
<dbReference type="EMBL" id="DS707422">
    <property type="protein sequence ID" value="EEC05632.1"/>
    <property type="molecule type" value="Genomic_DNA"/>
</dbReference>
<proteinExistence type="predicted"/>
<evidence type="ECO:0000313" key="7">
    <source>
        <dbReference type="EMBL" id="EEC05632.1"/>
    </source>
</evidence>
<evidence type="ECO:0000313" key="8">
    <source>
        <dbReference type="EnsemblMetazoa" id="ISCW004703-PA"/>
    </source>
</evidence>
<dbReference type="Pfam" id="PF02487">
    <property type="entry name" value="CLN3"/>
    <property type="match status" value="1"/>
</dbReference>
<dbReference type="Proteomes" id="UP000001555">
    <property type="component" value="Unassembled WGS sequence"/>
</dbReference>
<feature type="non-terminal residue" evidence="7">
    <location>
        <position position="1"/>
    </location>
</feature>
<sequence>FWGVLVHPKLRRDEKTANEAIPDEEPLLPCSGCTGYAKVTLTFGDKLRLIKPLLKFMIPLGLVYLAEYFINQGLFINMAFIFSEAYLLFLPSFWIVVVVVLYEGLLGGSAYVNTFYRISQDVPIQHREFSLRIASLADSAGIAIAGAMALPTHDAMCRLKY</sequence>
<dbReference type="STRING" id="6945.B7PGB0"/>
<dbReference type="InterPro" id="IPR003492">
    <property type="entry name" value="Battenin_disease_Cln3"/>
</dbReference>
<dbReference type="PaxDb" id="6945-B7PGB0"/>
<dbReference type="HOGENOM" id="CLU_1647929_0_0_1"/>
<dbReference type="EMBL" id="ABJB010857901">
    <property type="status" value="NOT_ANNOTATED_CDS"/>
    <property type="molecule type" value="Genomic_DNA"/>
</dbReference>
<feature type="transmembrane region" description="Helical" evidence="6">
    <location>
        <begin position="133"/>
        <end position="151"/>
    </location>
</feature>
<evidence type="ECO:0000256" key="1">
    <source>
        <dbReference type="ARBA" id="ARBA00004127"/>
    </source>
</evidence>
<evidence type="ECO:0000313" key="9">
    <source>
        <dbReference type="Proteomes" id="UP000001555"/>
    </source>
</evidence>
<dbReference type="PANTHER" id="PTHR10981:SF0">
    <property type="entry name" value="BATTENIN"/>
    <property type="match status" value="1"/>
</dbReference>
<dbReference type="VEuPathDB" id="VectorBase:ISCI004703"/>
<dbReference type="EMBL" id="ABJB010265765">
    <property type="status" value="NOT_ANNOTATED_CDS"/>
    <property type="molecule type" value="Genomic_DNA"/>
</dbReference>
<dbReference type="OrthoDB" id="5965864at2759"/>
<keyword evidence="4 6" id="KW-1133">Transmembrane helix</keyword>
<dbReference type="VEuPathDB" id="VectorBase:ISCP_029920"/>
<name>B7PGB0_IXOSC</name>
<comment type="subcellular location">
    <subcellularLocation>
        <location evidence="1">Endomembrane system</location>
        <topology evidence="1">Multi-pass membrane protein</topology>
    </subcellularLocation>
</comment>
<reference evidence="7 9" key="1">
    <citation type="submission" date="2008-03" db="EMBL/GenBank/DDBJ databases">
        <title>Annotation of Ixodes scapularis.</title>
        <authorList>
            <consortium name="Ixodes scapularis Genome Project Consortium"/>
            <person name="Caler E."/>
            <person name="Hannick L.I."/>
            <person name="Bidwell S."/>
            <person name="Joardar V."/>
            <person name="Thiagarajan M."/>
            <person name="Amedeo P."/>
            <person name="Galinsky K.J."/>
            <person name="Schobel S."/>
            <person name="Inman J."/>
            <person name="Hostetler J."/>
            <person name="Miller J."/>
            <person name="Hammond M."/>
            <person name="Megy K."/>
            <person name="Lawson D."/>
            <person name="Kodira C."/>
            <person name="Sutton G."/>
            <person name="Meyer J."/>
            <person name="Hill C.A."/>
            <person name="Birren B."/>
            <person name="Nene V."/>
            <person name="Collins F."/>
            <person name="Alarcon-Chaidez F."/>
            <person name="Wikel S."/>
            <person name="Strausberg R."/>
        </authorList>
    </citation>
    <scope>NUCLEOTIDE SEQUENCE [LARGE SCALE GENOMIC DNA]</scope>
    <source>
        <strain evidence="9">Wikel</strain>
        <strain evidence="7">Wikel colony</strain>
    </source>
</reference>
<protein>
    <submittedName>
        <fullName evidence="7 8">Cln3/battenin, putative</fullName>
    </submittedName>
</protein>
<keyword evidence="3 6" id="KW-0812">Transmembrane</keyword>
<keyword evidence="2" id="KW-0813">Transport</keyword>
<evidence type="ECO:0000256" key="2">
    <source>
        <dbReference type="ARBA" id="ARBA00022448"/>
    </source>
</evidence>
<dbReference type="GO" id="GO:0016020">
    <property type="term" value="C:membrane"/>
    <property type="evidence" value="ECO:0007669"/>
    <property type="project" value="InterPro"/>
</dbReference>
<feature type="transmembrane region" description="Helical" evidence="6">
    <location>
        <begin position="56"/>
        <end position="82"/>
    </location>
</feature>
<evidence type="ECO:0000256" key="5">
    <source>
        <dbReference type="ARBA" id="ARBA00023136"/>
    </source>
</evidence>
<gene>
    <name evidence="7" type="ORF">IscW_ISCW004703</name>
</gene>